<evidence type="ECO:0000313" key="3">
    <source>
        <dbReference type="Proteomes" id="UP000326207"/>
    </source>
</evidence>
<dbReference type="EMBL" id="QMDY01000002">
    <property type="protein sequence ID" value="KAB7519436.1"/>
    <property type="molecule type" value="Genomic_DNA"/>
</dbReference>
<reference evidence="2 3" key="1">
    <citation type="submission" date="2019-10" db="EMBL/GenBank/DDBJ databases">
        <title>Unraveling microbial dark matter from salterns through culturing: the case of the genus Halosegnis.</title>
        <authorList>
            <person name="Duran-Viseras A."/>
            <person name="Andrei A.-S."/>
            <person name="Vera-Gargallo B."/>
            <person name="Ghai R."/>
            <person name="Sanchez-Porro C."/>
            <person name="Ventosa A."/>
        </authorList>
    </citation>
    <scope>NUCLEOTIDE SEQUENCE [LARGE SCALE GENOMIC DNA]</scope>
    <source>
        <strain evidence="2 3">F19-13</strain>
    </source>
</reference>
<dbReference type="RefSeq" id="WP_152156072.1">
    <property type="nucleotide sequence ID" value="NZ_QMDY01000002.1"/>
</dbReference>
<dbReference type="PANTHER" id="PTHR45947:SF3">
    <property type="entry name" value="SULFOQUINOVOSYL TRANSFERASE SQD2"/>
    <property type="match status" value="1"/>
</dbReference>
<keyword evidence="2" id="KW-0808">Transferase</keyword>
<dbReference type="PANTHER" id="PTHR45947">
    <property type="entry name" value="SULFOQUINOVOSYL TRANSFERASE SQD2"/>
    <property type="match status" value="1"/>
</dbReference>
<dbReference type="InterPro" id="IPR050194">
    <property type="entry name" value="Glycosyltransferase_grp1"/>
</dbReference>
<dbReference type="GO" id="GO:0016757">
    <property type="term" value="F:glycosyltransferase activity"/>
    <property type="evidence" value="ECO:0007669"/>
    <property type="project" value="TreeGrafter"/>
</dbReference>
<dbReference type="SUPFAM" id="SSF53756">
    <property type="entry name" value="UDP-Glycosyltransferase/glycogen phosphorylase"/>
    <property type="match status" value="1"/>
</dbReference>
<accession>A0A5N5UP21</accession>
<evidence type="ECO:0000259" key="1">
    <source>
        <dbReference type="Pfam" id="PF13439"/>
    </source>
</evidence>
<proteinExistence type="predicted"/>
<dbReference type="Gene3D" id="3.40.50.2000">
    <property type="entry name" value="Glycogen Phosphorylase B"/>
    <property type="match status" value="2"/>
</dbReference>
<organism evidence="2 3">
    <name type="scientific">Halosegnis rubeus</name>
    <dbReference type="NCBI Taxonomy" id="2212850"/>
    <lineage>
        <taxon>Archaea</taxon>
        <taxon>Methanobacteriati</taxon>
        <taxon>Methanobacteriota</taxon>
        <taxon>Stenosarchaea group</taxon>
        <taxon>Halobacteria</taxon>
        <taxon>Halobacteriales</taxon>
        <taxon>Natronomonadaceae</taxon>
        <taxon>Halosegnis</taxon>
    </lineage>
</organism>
<dbReference type="Proteomes" id="UP000326207">
    <property type="component" value="Unassembled WGS sequence"/>
</dbReference>
<dbReference type="AlphaFoldDB" id="A0A5N5UP21"/>
<comment type="caution">
    <text evidence="2">The sequence shown here is derived from an EMBL/GenBank/DDBJ whole genome shotgun (WGS) entry which is preliminary data.</text>
</comment>
<dbReference type="CDD" id="cd03801">
    <property type="entry name" value="GT4_PimA-like"/>
    <property type="match status" value="1"/>
</dbReference>
<dbReference type="Pfam" id="PF13692">
    <property type="entry name" value="Glyco_trans_1_4"/>
    <property type="match status" value="1"/>
</dbReference>
<feature type="domain" description="Glycosyltransferase subfamily 4-like N-terminal" evidence="1">
    <location>
        <begin position="15"/>
        <end position="178"/>
    </location>
</feature>
<protein>
    <submittedName>
        <fullName evidence="2">Glycosyltransferase</fullName>
    </submittedName>
</protein>
<evidence type="ECO:0000313" key="2">
    <source>
        <dbReference type="EMBL" id="KAB7519436.1"/>
    </source>
</evidence>
<sequence>MRILRVAQKVYPEHPGGGPYHVHAMSRDQAAMGHDVTVLTVSDDDSLPRREERNGYTLIRKSPTIELLENEMSFGVGQYLRIASDFDVIHAHSHLYFSTNLTAIQRRLGDTPLAITNHGLYSQSAPKWLFEFYLHTAGRWTFNQADVVFCYTKEDRERVRDFGVNSPVEVVWNGVDIGRFNPNKNGSSLIEHDGPVVLFVGRLVEGKRPQDAIKAVSQLPEELNVKLYVVGNGPMRSELEAMADQSAEFIGQVSYDKMPAIYQCADALILPSRAEGLPRTILEAMASGIPTVATDLKQVAPVIGEGGKTVRVGNVDGFTTALKAVLDGDYEDPRPLVEEKFDWEDTVRSTTRVFEQLNSQS</sequence>
<dbReference type="Pfam" id="PF13439">
    <property type="entry name" value="Glyco_transf_4"/>
    <property type="match status" value="1"/>
</dbReference>
<dbReference type="InterPro" id="IPR028098">
    <property type="entry name" value="Glyco_trans_4-like_N"/>
</dbReference>
<name>A0A5N5UP21_9EURY</name>
<gene>
    <name evidence="2" type="ORF">DP108_04860</name>
</gene>